<dbReference type="PANTHER" id="PTHR11266">
    <property type="entry name" value="PEROXISOMAL MEMBRANE PROTEIN 2, PXMP2 MPV17"/>
    <property type="match status" value="1"/>
</dbReference>
<evidence type="ECO:0000256" key="4">
    <source>
        <dbReference type="ARBA" id="ARBA00022989"/>
    </source>
</evidence>
<dbReference type="InterPro" id="IPR007248">
    <property type="entry name" value="Mpv17_PMP22"/>
</dbReference>
<dbReference type="GO" id="GO:0061668">
    <property type="term" value="P:mitochondrial ribosome assembly"/>
    <property type="evidence" value="ECO:0007669"/>
    <property type="project" value="TreeGrafter"/>
</dbReference>
<dbReference type="GO" id="GO:0005739">
    <property type="term" value="C:mitochondrion"/>
    <property type="evidence" value="ECO:0007669"/>
    <property type="project" value="TreeGrafter"/>
</dbReference>
<name>A0A8C7E4K1_NAJNA</name>
<accession>A0A8C7E4K1</accession>
<proteinExistence type="inferred from homology"/>
<feature type="transmembrane region" description="Helical" evidence="6">
    <location>
        <begin position="57"/>
        <end position="75"/>
    </location>
</feature>
<evidence type="ECO:0000256" key="5">
    <source>
        <dbReference type="ARBA" id="ARBA00023136"/>
    </source>
</evidence>
<feature type="transmembrane region" description="Helical" evidence="6">
    <location>
        <begin position="159"/>
        <end position="176"/>
    </location>
</feature>
<evidence type="ECO:0000256" key="3">
    <source>
        <dbReference type="ARBA" id="ARBA00022692"/>
    </source>
</evidence>
<evidence type="ECO:0000256" key="6">
    <source>
        <dbReference type="RuleBase" id="RU363053"/>
    </source>
</evidence>
<dbReference type="Pfam" id="PF04117">
    <property type="entry name" value="Mpv17_PMP22"/>
    <property type="match status" value="1"/>
</dbReference>
<protein>
    <recommendedName>
        <fullName evidence="9">Mpv17-like protein 2</fullName>
    </recommendedName>
</protein>
<dbReference type="OrthoDB" id="860at2759"/>
<dbReference type="PANTHER" id="PTHR11266:SF8">
    <property type="entry name" value="MPV17-LIKE PROTEIN 2"/>
    <property type="match status" value="1"/>
</dbReference>
<evidence type="ECO:0000256" key="2">
    <source>
        <dbReference type="ARBA" id="ARBA00006824"/>
    </source>
</evidence>
<reference evidence="7" key="1">
    <citation type="submission" date="2025-08" db="UniProtKB">
        <authorList>
            <consortium name="Ensembl"/>
        </authorList>
    </citation>
    <scope>IDENTIFICATION</scope>
</reference>
<keyword evidence="5 6" id="KW-0472">Membrane</keyword>
<evidence type="ECO:0000313" key="8">
    <source>
        <dbReference type="Proteomes" id="UP000694559"/>
    </source>
</evidence>
<feature type="transmembrane region" description="Helical" evidence="6">
    <location>
        <begin position="95"/>
        <end position="115"/>
    </location>
</feature>
<keyword evidence="3 6" id="KW-0812">Transmembrane</keyword>
<sequence>LSKLTRLAKIYAYGGHKLLIVNTISSGLLLGAADIIQQSLERRKKEKPWDIDRSFHMLVTGCSTGPLLHYWYLWIDKINPRKGGHQLKVVITKVAIDQTFAPFFGGWYFIIMALLQGHSLADGIDEFREKFWDYYLAELTIWPAAQMFNFLYLPSKYRVLFVNVMTLGWNVYLSYLKHRMELYYFVPRSLVKVKLYVLC</sequence>
<dbReference type="GeneTree" id="ENSGT00940000170566"/>
<keyword evidence="4 6" id="KW-1133">Transmembrane helix</keyword>
<dbReference type="OMA" id="KFLYTWM"/>
<evidence type="ECO:0000313" key="7">
    <source>
        <dbReference type="Ensembl" id="ENSNNAP00000023344.1"/>
    </source>
</evidence>
<organism evidence="7 8">
    <name type="scientific">Naja naja</name>
    <name type="common">Indian cobra</name>
    <dbReference type="NCBI Taxonomy" id="35670"/>
    <lineage>
        <taxon>Eukaryota</taxon>
        <taxon>Metazoa</taxon>
        <taxon>Chordata</taxon>
        <taxon>Craniata</taxon>
        <taxon>Vertebrata</taxon>
        <taxon>Euteleostomi</taxon>
        <taxon>Lepidosauria</taxon>
        <taxon>Squamata</taxon>
        <taxon>Bifurcata</taxon>
        <taxon>Unidentata</taxon>
        <taxon>Episquamata</taxon>
        <taxon>Toxicofera</taxon>
        <taxon>Serpentes</taxon>
        <taxon>Colubroidea</taxon>
        <taxon>Elapidae</taxon>
        <taxon>Elapinae</taxon>
        <taxon>Naja</taxon>
    </lineage>
</organism>
<dbReference type="Ensembl" id="ENSNNAT00000024471.1">
    <property type="protein sequence ID" value="ENSNNAP00000023344.1"/>
    <property type="gene ID" value="ENSNNAG00000015376.1"/>
</dbReference>
<dbReference type="Proteomes" id="UP000694559">
    <property type="component" value="Unplaced"/>
</dbReference>
<dbReference type="GO" id="GO:0016020">
    <property type="term" value="C:membrane"/>
    <property type="evidence" value="ECO:0007669"/>
    <property type="project" value="UniProtKB-SubCell"/>
</dbReference>
<evidence type="ECO:0000256" key="1">
    <source>
        <dbReference type="ARBA" id="ARBA00004141"/>
    </source>
</evidence>
<comment type="similarity">
    <text evidence="2 6">Belongs to the peroxisomal membrane protein PXMP2/4 family.</text>
</comment>
<evidence type="ECO:0008006" key="9">
    <source>
        <dbReference type="Google" id="ProtNLM"/>
    </source>
</evidence>
<dbReference type="AlphaFoldDB" id="A0A8C7E4K1"/>
<keyword evidence="8" id="KW-1185">Reference proteome</keyword>
<comment type="subcellular location">
    <subcellularLocation>
        <location evidence="1">Membrane</location>
        <topology evidence="1">Multi-pass membrane protein</topology>
    </subcellularLocation>
</comment>
<reference evidence="7" key="2">
    <citation type="submission" date="2025-09" db="UniProtKB">
        <authorList>
            <consortium name="Ensembl"/>
        </authorList>
    </citation>
    <scope>IDENTIFICATION</scope>
</reference>
<feature type="transmembrane region" description="Helical" evidence="6">
    <location>
        <begin position="18"/>
        <end position="36"/>
    </location>
</feature>